<organism evidence="2 3">
    <name type="scientific">Leptolyngbya foveolarum</name>
    <dbReference type="NCBI Taxonomy" id="47253"/>
    <lineage>
        <taxon>Bacteria</taxon>
        <taxon>Bacillati</taxon>
        <taxon>Cyanobacteriota</taxon>
        <taxon>Cyanophyceae</taxon>
        <taxon>Leptolyngbyales</taxon>
        <taxon>Leptolyngbyaceae</taxon>
        <taxon>Leptolyngbya group</taxon>
        <taxon>Leptolyngbya</taxon>
    </lineage>
</organism>
<dbReference type="AlphaFoldDB" id="A0A2W4U8G2"/>
<evidence type="ECO:0000313" key="2">
    <source>
        <dbReference type="EMBL" id="PZO16384.1"/>
    </source>
</evidence>
<reference evidence="3" key="1">
    <citation type="submission" date="2018-04" db="EMBL/GenBank/DDBJ databases">
        <authorList>
            <person name="Cornet L."/>
        </authorList>
    </citation>
    <scope>NUCLEOTIDE SEQUENCE [LARGE SCALE GENOMIC DNA]</scope>
</reference>
<dbReference type="GO" id="GO:0008168">
    <property type="term" value="F:methyltransferase activity"/>
    <property type="evidence" value="ECO:0007669"/>
    <property type="project" value="UniProtKB-KW"/>
</dbReference>
<dbReference type="GO" id="GO:0032259">
    <property type="term" value="P:methylation"/>
    <property type="evidence" value="ECO:0007669"/>
    <property type="project" value="UniProtKB-KW"/>
</dbReference>
<evidence type="ECO:0000313" key="3">
    <source>
        <dbReference type="Proteomes" id="UP000249354"/>
    </source>
</evidence>
<dbReference type="Gene3D" id="3.40.50.150">
    <property type="entry name" value="Vaccinia Virus protein VP39"/>
    <property type="match status" value="1"/>
</dbReference>
<feature type="domain" description="Methyltransferase FkbM" evidence="1">
    <location>
        <begin position="88"/>
        <end position="238"/>
    </location>
</feature>
<dbReference type="NCBIfam" id="TIGR01444">
    <property type="entry name" value="fkbM_fam"/>
    <property type="match status" value="1"/>
</dbReference>
<comment type="caution">
    <text evidence="2">The sequence shown here is derived from an EMBL/GenBank/DDBJ whole genome shotgun (WGS) entry which is preliminary data.</text>
</comment>
<gene>
    <name evidence="2" type="ORF">DCF25_12545</name>
</gene>
<accession>A0A2W4U8G2</accession>
<dbReference type="Proteomes" id="UP000249354">
    <property type="component" value="Unassembled WGS sequence"/>
</dbReference>
<keyword evidence="2" id="KW-0489">Methyltransferase</keyword>
<protein>
    <submittedName>
        <fullName evidence="2">FkbM family methyltransferase</fullName>
    </submittedName>
</protein>
<name>A0A2W4U8G2_9CYAN</name>
<dbReference type="PANTHER" id="PTHR34203:SF15">
    <property type="entry name" value="SLL1173 PROTEIN"/>
    <property type="match status" value="1"/>
</dbReference>
<dbReference type="EMBL" id="QBMC01000081">
    <property type="protein sequence ID" value="PZO16384.1"/>
    <property type="molecule type" value="Genomic_DNA"/>
</dbReference>
<reference evidence="2 3" key="2">
    <citation type="submission" date="2018-06" db="EMBL/GenBank/DDBJ databases">
        <title>Metagenomic assembly of (sub)arctic Cyanobacteria and their associated microbiome from non-axenic cultures.</title>
        <authorList>
            <person name="Baurain D."/>
        </authorList>
    </citation>
    <scope>NUCLEOTIDE SEQUENCE [LARGE SCALE GENOMIC DNA]</scope>
    <source>
        <strain evidence="2">ULC129bin1</strain>
    </source>
</reference>
<keyword evidence="2" id="KW-0808">Transferase</keyword>
<dbReference type="PANTHER" id="PTHR34203">
    <property type="entry name" value="METHYLTRANSFERASE, FKBM FAMILY PROTEIN"/>
    <property type="match status" value="1"/>
</dbReference>
<proteinExistence type="predicted"/>
<evidence type="ECO:0000259" key="1">
    <source>
        <dbReference type="Pfam" id="PF05050"/>
    </source>
</evidence>
<dbReference type="SUPFAM" id="SSF53335">
    <property type="entry name" value="S-adenosyl-L-methionine-dependent methyltransferases"/>
    <property type="match status" value="1"/>
</dbReference>
<dbReference type="InterPro" id="IPR052514">
    <property type="entry name" value="SAM-dependent_MTase"/>
</dbReference>
<dbReference type="InterPro" id="IPR029063">
    <property type="entry name" value="SAM-dependent_MTases_sf"/>
</dbReference>
<dbReference type="InterPro" id="IPR006342">
    <property type="entry name" value="FkbM_mtfrase"/>
</dbReference>
<sequence length="294" mass="32868">MSLRTIDFILSHPLSSKNKIKAFQRFFSWQLRSRLIGKPVTYDFVNESRLLVYPGMTGATGNVYAGLHEFHDMGFVLHALREGDVFVDVGANIGSYTVLAGAAVGANCIAIEPVPCTFLHLLENMELNRLQNSVECLNIGIGKDRGTLQFSADEDTMNHVVADAEVCDRTIDINVERLDDVLKGLVPTVIKIDVEGWESNVISGARDVFSKQEPLAVLMEFGLGERYGFNDQQLYEEVLDFGFKRVSYNPFERTLVHSETNGLTDGNILFMKDVDYFQQRVQSAPKFKSLGVSI</sequence>
<dbReference type="Pfam" id="PF05050">
    <property type="entry name" value="Methyltransf_21"/>
    <property type="match status" value="1"/>
</dbReference>